<protein>
    <submittedName>
        <fullName evidence="5">HTH CENPB-type domain-containing protein</fullName>
    </submittedName>
</protein>
<feature type="region of interest" description="Disordered" evidence="1">
    <location>
        <begin position="843"/>
        <end position="869"/>
    </location>
</feature>
<evidence type="ECO:0000313" key="5">
    <source>
        <dbReference type="WBParaSite" id="MhA1_Contig586.frz3.gene12"/>
    </source>
</evidence>
<feature type="domain" description="Mos1 transposase HTH" evidence="3">
    <location>
        <begin position="523"/>
        <end position="560"/>
    </location>
</feature>
<name>A0A1I8BTT4_MELHA</name>
<organism evidence="4 5">
    <name type="scientific">Meloidogyne hapla</name>
    <name type="common">Root-knot nematode worm</name>
    <dbReference type="NCBI Taxonomy" id="6305"/>
    <lineage>
        <taxon>Eukaryota</taxon>
        <taxon>Metazoa</taxon>
        <taxon>Ecdysozoa</taxon>
        <taxon>Nematoda</taxon>
        <taxon>Chromadorea</taxon>
        <taxon>Rhabditida</taxon>
        <taxon>Tylenchina</taxon>
        <taxon>Tylenchomorpha</taxon>
        <taxon>Tylenchoidea</taxon>
        <taxon>Meloidogynidae</taxon>
        <taxon>Meloidogyninae</taxon>
        <taxon>Meloidogyne</taxon>
    </lineage>
</organism>
<feature type="compositionally biased region" description="Basic and acidic residues" evidence="1">
    <location>
        <begin position="843"/>
        <end position="855"/>
    </location>
</feature>
<feature type="signal peptide" evidence="2">
    <location>
        <begin position="1"/>
        <end position="19"/>
    </location>
</feature>
<feature type="compositionally biased region" description="Basic and acidic residues" evidence="1">
    <location>
        <begin position="614"/>
        <end position="625"/>
    </location>
</feature>
<feature type="region of interest" description="Disordered" evidence="1">
    <location>
        <begin position="597"/>
        <end position="666"/>
    </location>
</feature>
<feature type="compositionally biased region" description="Polar residues" evidence="1">
    <location>
        <begin position="937"/>
        <end position="951"/>
    </location>
</feature>
<keyword evidence="4" id="KW-1185">Reference proteome</keyword>
<feature type="compositionally biased region" description="Polar residues" evidence="1">
    <location>
        <begin position="797"/>
        <end position="809"/>
    </location>
</feature>
<feature type="region of interest" description="Disordered" evidence="1">
    <location>
        <begin position="312"/>
        <end position="362"/>
    </location>
</feature>
<reference evidence="5" key="1">
    <citation type="submission" date="2016-11" db="UniProtKB">
        <authorList>
            <consortium name="WormBaseParasite"/>
        </authorList>
    </citation>
    <scope>IDENTIFICATION</scope>
</reference>
<dbReference type="InterPro" id="IPR041426">
    <property type="entry name" value="Mos1_HTH"/>
</dbReference>
<evidence type="ECO:0000256" key="1">
    <source>
        <dbReference type="SAM" id="MobiDB-lite"/>
    </source>
</evidence>
<feature type="compositionally biased region" description="Acidic residues" evidence="1">
    <location>
        <begin position="312"/>
        <end position="340"/>
    </location>
</feature>
<feature type="compositionally biased region" description="Acidic residues" evidence="1">
    <location>
        <begin position="856"/>
        <end position="867"/>
    </location>
</feature>
<evidence type="ECO:0000259" key="3">
    <source>
        <dbReference type="Pfam" id="PF17906"/>
    </source>
</evidence>
<evidence type="ECO:0000313" key="4">
    <source>
        <dbReference type="Proteomes" id="UP000095281"/>
    </source>
</evidence>
<dbReference type="Proteomes" id="UP000095281">
    <property type="component" value="Unplaced"/>
</dbReference>
<feature type="region of interest" description="Disordered" evidence="1">
    <location>
        <begin position="797"/>
        <end position="817"/>
    </location>
</feature>
<feature type="chain" id="PRO_5009316161" evidence="2">
    <location>
        <begin position="20"/>
        <end position="951"/>
    </location>
</feature>
<dbReference type="Pfam" id="PF17906">
    <property type="entry name" value="HTH_48"/>
    <property type="match status" value="2"/>
</dbReference>
<dbReference type="WBParaSite" id="MhA1_Contig586.frz3.gene12">
    <property type="protein sequence ID" value="MhA1_Contig586.frz3.gene12"/>
    <property type="gene ID" value="MhA1_Contig586.frz3.gene12"/>
</dbReference>
<feature type="region of interest" description="Disordered" evidence="1">
    <location>
        <begin position="894"/>
        <end position="951"/>
    </location>
</feature>
<proteinExistence type="predicted"/>
<accession>A0A1I8BTT4</accession>
<evidence type="ECO:0000256" key="2">
    <source>
        <dbReference type="SAM" id="SignalP"/>
    </source>
</evidence>
<sequence length="951" mass="110891">MRLILLLIVVNSFYKNISPLSVMVKISWRDNCEDDLDYYKYLKDKQTERFSLELLGESTKIQGVTDSYDAFHFQKDKNDEDMITDEYYKLQIFINGYIFDTIGSVDNIESESIVYIIPRLDRTKYIKVTKEQELFETMIDLFKYPVRVLQFIWKNPTESDKPLNIKISCKTNSDLFINLNKKVNDQEQVEYKTYFVKTELCPNDEYTVMIFDDIAREDNEVLGQQSNGQYKTQVLKCDQAIYTNDRLNAYEIDFNKPSEQTYCKLIESESRLIRRFMLMIDNYETFADQLIEEVFEDKNAKETLEDWIEIEDAEPQQEDTEQQDTEQQDIEPQQDIEQQDTETQQAIQEAQHDETAKRQRTKKRKYYIEKSKLYNKAPTTEDDQKEIRKLLLEQFEIDSNNAHQAARNVNILYNKKVSKSTAERWFNRFHLGNTNLDSRQAPTTKNDQKEIRKLLLEQFEIDSNNAHQAARNVNILYNKKVSKSTAERWFNRFHLGNTNLDSRQGSTIAPDNKKISDLLWDQFKVTKTASQAARNINDAYKKEIVSIQNALNWFSKFRKGYVPENEQSQLTYVGETSAQPQETPVITSNLDLVIGESSKKGRVSSKRSSISAHQHGEKDLGKYEQIRNSSETQIQKRRDAGKKAAKIQQNKEKNIGMSKLSSKKKQPTNIEIRKLLLDQFNKGKSLSEAVMNINKDHEANIAAANASIWYDRFRNGISDLNDKEKHKKSSSDNKSAKQLLWYQYNNVTKDAKEARKNINKIYQAELISLPVVYSWFKKFKQGLVLEVVDQMDNPPTLSQNEVQQGQNVLDTPKETSKSTSGLFKEMFRIIYNLDKGKSIVETKSPDQLSMDRQEVQEEDQAPSDDDSIIYKDLENIIPISDFATDKQYEKILSKERSMQRKGQSFLDPDMYNYPQHENQHGILEQPQVHSGSDRQQNKNSSTYDSEATSML</sequence>
<keyword evidence="2" id="KW-0732">Signal</keyword>
<dbReference type="AlphaFoldDB" id="A0A1I8BTT4"/>
<feature type="domain" description="Mos1 transposase HTH" evidence="3">
    <location>
        <begin position="749"/>
        <end position="782"/>
    </location>
</feature>
<dbReference type="Gene3D" id="1.10.10.1450">
    <property type="match status" value="2"/>
</dbReference>